<dbReference type="SMART" id="SM00825">
    <property type="entry name" value="PKS_KS"/>
    <property type="match status" value="1"/>
</dbReference>
<proteinExistence type="inferred from homology"/>
<dbReference type="NCBIfam" id="NF005589">
    <property type="entry name" value="PRK07314.1"/>
    <property type="match status" value="1"/>
</dbReference>
<dbReference type="CDD" id="cd00834">
    <property type="entry name" value="KAS_I_II"/>
    <property type="match status" value="1"/>
</dbReference>
<dbReference type="KEGG" id="fiy:BN1229_v1_3037"/>
<evidence type="ECO:0000256" key="11">
    <source>
        <dbReference type="ARBA" id="ARBA00039445"/>
    </source>
</evidence>
<protein>
    <recommendedName>
        <fullName evidence="11">Nodulation protein E</fullName>
    </recommendedName>
    <alternativeName>
        <fullName evidence="12">Host-specificity of nodulation protein B</fullName>
    </alternativeName>
</protein>
<evidence type="ECO:0000256" key="4">
    <source>
        <dbReference type="ARBA" id="ARBA00022475"/>
    </source>
</evidence>
<evidence type="ECO:0000259" key="14">
    <source>
        <dbReference type="PROSITE" id="PS52004"/>
    </source>
</evidence>
<evidence type="ECO:0000256" key="12">
    <source>
        <dbReference type="ARBA" id="ARBA00041756"/>
    </source>
</evidence>
<keyword evidence="16" id="KW-1185">Reference proteome</keyword>
<keyword evidence="3" id="KW-0536">Nodulation</keyword>
<evidence type="ECO:0000256" key="6">
    <source>
        <dbReference type="ARBA" id="ARBA00022679"/>
    </source>
</evidence>
<dbReference type="PROSITE" id="PS52004">
    <property type="entry name" value="KS3_2"/>
    <property type="match status" value="1"/>
</dbReference>
<dbReference type="EMBL" id="LN829119">
    <property type="protein sequence ID" value="CPR21410.1"/>
    <property type="molecule type" value="Genomic_DNA"/>
</dbReference>
<evidence type="ECO:0000256" key="13">
    <source>
        <dbReference type="RuleBase" id="RU003694"/>
    </source>
</evidence>
<dbReference type="OrthoDB" id="9808669at2"/>
<dbReference type="KEGG" id="fil:BN1229_v1_2879"/>
<sequence length="415" mass="44269">MTETNGRRRVVVTGTGVVTPIGTTVPEFWDSMKQSKCGVSELGGFPLEDLKILIAAQIKNFDHKARLKHFSRDKIIMHADRYSWFAGAAADEAVKQSGLEMPVADPYRTACIIGSGAGGLTTYEEAYRNLFIHNKRATHPLTLLRIIGSSAAAHVGIEYGIKGPTFATCSACSTATHAIGLALEYIRRGVVDVAIAGASESVINYGTMKAWQALHVLSPEGCFPFDKKRNGTVLGEGAGILVIEELEHARKRGANILAEIVGYGSTSDARDMVNPGVEGPSEAMRLALLDAELEPEKIDYLNAHGTATAINDENETNAIKQVYGDHARKLAISSTKSMHGHPLGAGGGIEAVACIKAMEENWVPPTIGLTDPDPACDLDYVPNKGREMEVTYTMSNSFAFGGLNAVLVFGPAPAA</sequence>
<keyword evidence="6 13" id="KW-0808">Transferase</keyword>
<dbReference type="InterPro" id="IPR016039">
    <property type="entry name" value="Thiolase-like"/>
</dbReference>
<dbReference type="GO" id="GO:0004315">
    <property type="term" value="F:3-oxoacyl-[acyl-carrier-protein] synthase activity"/>
    <property type="evidence" value="ECO:0007669"/>
    <property type="project" value="InterPro"/>
</dbReference>
<dbReference type="InterPro" id="IPR020841">
    <property type="entry name" value="PKS_Beta-ketoAc_synthase_dom"/>
</dbReference>
<dbReference type="AlphaFoldDB" id="A0A0D6JHY8"/>
<reference evidence="16" key="1">
    <citation type="submission" date="2015-02" db="EMBL/GenBank/DDBJ databases">
        <authorList>
            <person name="Chooi Y.-H."/>
        </authorList>
    </citation>
    <scope>NUCLEOTIDE SEQUENCE [LARGE SCALE GENOMIC DNA]</scope>
    <source>
        <strain evidence="16">strain Y</strain>
    </source>
</reference>
<evidence type="ECO:0000256" key="8">
    <source>
        <dbReference type="ARBA" id="ARBA00022989"/>
    </source>
</evidence>
<keyword evidence="8" id="KW-1133">Transmembrane helix</keyword>
<evidence type="ECO:0000313" key="16">
    <source>
        <dbReference type="Proteomes" id="UP000033187"/>
    </source>
</evidence>
<dbReference type="PROSITE" id="PS00606">
    <property type="entry name" value="KS3_1"/>
    <property type="match status" value="1"/>
</dbReference>
<keyword evidence="7" id="KW-0812">Transmembrane</keyword>
<keyword evidence="5" id="KW-0997">Cell inner membrane</keyword>
<comment type="function">
    <text evidence="10">Proposed to synthesize NOD factor fatty acyl chain. Involved in the synthesis of a highly unsaturated fatty acid moiety, which forms part of a lipo-oligosaccharide that is responsible for host specificity.</text>
</comment>
<keyword evidence="9" id="KW-0472">Membrane</keyword>
<dbReference type="InterPro" id="IPR014031">
    <property type="entry name" value="Ketoacyl_synth_C"/>
</dbReference>
<evidence type="ECO:0000256" key="5">
    <source>
        <dbReference type="ARBA" id="ARBA00022519"/>
    </source>
</evidence>
<accession>A0A0D6JHY8</accession>
<dbReference type="Pfam" id="PF02801">
    <property type="entry name" value="Ketoacyl-synt_C"/>
    <property type="match status" value="1"/>
</dbReference>
<evidence type="ECO:0000256" key="3">
    <source>
        <dbReference type="ARBA" id="ARBA00022458"/>
    </source>
</evidence>
<comment type="similarity">
    <text evidence="2 13">Belongs to the thiolase-like superfamily. Beta-ketoacyl-ACP synthases family.</text>
</comment>
<evidence type="ECO:0000256" key="9">
    <source>
        <dbReference type="ARBA" id="ARBA00023136"/>
    </source>
</evidence>
<dbReference type="GO" id="GO:0006633">
    <property type="term" value="P:fatty acid biosynthetic process"/>
    <property type="evidence" value="ECO:0007669"/>
    <property type="project" value="InterPro"/>
</dbReference>
<dbReference type="InterPro" id="IPR018201">
    <property type="entry name" value="Ketoacyl_synth_AS"/>
</dbReference>
<name>A0A0D6JHY8_9HYPH</name>
<keyword evidence="4" id="KW-1003">Cell membrane</keyword>
<evidence type="ECO:0000256" key="2">
    <source>
        <dbReference type="ARBA" id="ARBA00008467"/>
    </source>
</evidence>
<dbReference type="RefSeq" id="WP_046478642.1">
    <property type="nucleotide sequence ID" value="NZ_LN829118.1"/>
</dbReference>
<organism evidence="15 16">
    <name type="scientific">Candidatus Filomicrobium marinum</name>
    <dbReference type="NCBI Taxonomy" id="1608628"/>
    <lineage>
        <taxon>Bacteria</taxon>
        <taxon>Pseudomonadati</taxon>
        <taxon>Pseudomonadota</taxon>
        <taxon>Alphaproteobacteria</taxon>
        <taxon>Hyphomicrobiales</taxon>
        <taxon>Hyphomicrobiaceae</taxon>
        <taxon>Filomicrobium</taxon>
    </lineage>
</organism>
<gene>
    <name evidence="15" type="primary">nodE</name>
    <name evidence="15" type="ORF">YBN1229_v1_3037</name>
</gene>
<dbReference type="SUPFAM" id="SSF53901">
    <property type="entry name" value="Thiolase-like"/>
    <property type="match status" value="2"/>
</dbReference>
<dbReference type="PANTHER" id="PTHR11712:SF352">
    <property type="entry name" value="3-OXOACYL-[ACYL-CARRIER-PROTEIN] SYNTHASE"/>
    <property type="match status" value="1"/>
</dbReference>
<evidence type="ECO:0000256" key="7">
    <source>
        <dbReference type="ARBA" id="ARBA00022692"/>
    </source>
</evidence>
<evidence type="ECO:0000256" key="10">
    <source>
        <dbReference type="ARBA" id="ARBA00037576"/>
    </source>
</evidence>
<dbReference type="InterPro" id="IPR000794">
    <property type="entry name" value="Beta-ketoacyl_synthase"/>
</dbReference>
<dbReference type="Proteomes" id="UP000033187">
    <property type="component" value="Chromosome 1"/>
</dbReference>
<comment type="subcellular location">
    <subcellularLocation>
        <location evidence="1">Cell inner membrane</location>
    </subcellularLocation>
</comment>
<evidence type="ECO:0000256" key="1">
    <source>
        <dbReference type="ARBA" id="ARBA00004533"/>
    </source>
</evidence>
<dbReference type="Pfam" id="PF00109">
    <property type="entry name" value="ketoacyl-synt"/>
    <property type="match status" value="1"/>
</dbReference>
<evidence type="ECO:0000313" key="15">
    <source>
        <dbReference type="EMBL" id="CPR21410.1"/>
    </source>
</evidence>
<feature type="domain" description="Ketosynthase family 3 (KS3)" evidence="14">
    <location>
        <begin position="7"/>
        <end position="411"/>
    </location>
</feature>
<dbReference type="PANTHER" id="PTHR11712">
    <property type="entry name" value="POLYKETIDE SYNTHASE-RELATED"/>
    <property type="match status" value="1"/>
</dbReference>
<dbReference type="Gene3D" id="3.40.47.10">
    <property type="match status" value="1"/>
</dbReference>
<dbReference type="GO" id="GO:0005886">
    <property type="term" value="C:plasma membrane"/>
    <property type="evidence" value="ECO:0007669"/>
    <property type="project" value="UniProtKB-SubCell"/>
</dbReference>
<dbReference type="InterPro" id="IPR014030">
    <property type="entry name" value="Ketoacyl_synth_N"/>
</dbReference>
<keyword evidence="15" id="KW-0012">Acyltransferase</keyword>